<evidence type="ECO:0000256" key="3">
    <source>
        <dbReference type="ARBA" id="ARBA00022574"/>
    </source>
</evidence>
<feature type="repeat" description="WD" evidence="6">
    <location>
        <begin position="233"/>
        <end position="262"/>
    </location>
</feature>
<dbReference type="EMBL" id="JAPMOS010000004">
    <property type="protein sequence ID" value="KAJ4462046.1"/>
    <property type="molecule type" value="Genomic_DNA"/>
</dbReference>
<keyword evidence="2" id="KW-0963">Cytoplasm</keyword>
<dbReference type="CDD" id="cd00200">
    <property type="entry name" value="WD40"/>
    <property type="match status" value="1"/>
</dbReference>
<sequence length="339" mass="37235">MQLPRYCTRTLEGHQGAVLVVRFNSDGNYCLTGGQDHTIRLWNPRRGNLVQTFRGHGYEVFDIAVETGNAHFASCGGDKDVFIWDVGATKVIRRLRGHNQKVNAVRYNEDCSLLISASFDQTVRIWDLRSKSFTPIQVLDDFKDSVSGLALTNREIIASCVDGCVRTYDIAAGQLRTDTLGTAITCVSVSHDGNCILCSCLDGTLRLIDRSNGTLLCQYKGHQNTRYKVESCLSPDDSHVVSGSEEGAIFMWSLVEGQVVRKLEGHRNVSCSLAFHPSTHEDAMLVSASVDGTVKVWNTQQATEQPIVAAPLAAAKEEETPFPETLPRADPSKLPFSVA</sequence>
<name>A0ABQ8UVC5_9EUKA</name>
<keyword evidence="9" id="KW-1185">Reference proteome</keyword>
<evidence type="ECO:0000256" key="4">
    <source>
        <dbReference type="ARBA" id="ARBA00022737"/>
    </source>
</evidence>
<protein>
    <submittedName>
        <fullName evidence="8">Transducin family protein</fullName>
    </submittedName>
</protein>
<keyword evidence="3 6" id="KW-0853">WD repeat</keyword>
<dbReference type="PROSITE" id="PS00678">
    <property type="entry name" value="WD_REPEATS_1"/>
    <property type="match status" value="1"/>
</dbReference>
<evidence type="ECO:0000256" key="1">
    <source>
        <dbReference type="ARBA" id="ARBA00004496"/>
    </source>
</evidence>
<dbReference type="SUPFAM" id="SSF50978">
    <property type="entry name" value="WD40 repeat-like"/>
    <property type="match status" value="1"/>
</dbReference>
<keyword evidence="4" id="KW-0677">Repeat</keyword>
<feature type="region of interest" description="Disordered" evidence="7">
    <location>
        <begin position="315"/>
        <end position="339"/>
    </location>
</feature>
<comment type="caution">
    <text evidence="8">The sequence shown here is derived from an EMBL/GenBank/DDBJ whole genome shotgun (WGS) entry which is preliminary data.</text>
</comment>
<evidence type="ECO:0000256" key="5">
    <source>
        <dbReference type="ARBA" id="ARBA00038145"/>
    </source>
</evidence>
<accession>A0ABQ8UVC5</accession>
<feature type="repeat" description="WD" evidence="6">
    <location>
        <begin position="263"/>
        <end position="307"/>
    </location>
</feature>
<reference evidence="8" key="1">
    <citation type="journal article" date="2022" name="bioRxiv">
        <title>Genomics of Preaxostyla Flagellates Illuminates Evolutionary Transitions and the Path Towards Mitochondrial Loss.</title>
        <authorList>
            <person name="Novak L.V.F."/>
            <person name="Treitli S.C."/>
            <person name="Pyrih J."/>
            <person name="Halakuc P."/>
            <person name="Pipaliya S.V."/>
            <person name="Vacek V."/>
            <person name="Brzon O."/>
            <person name="Soukal P."/>
            <person name="Eme L."/>
            <person name="Dacks J.B."/>
            <person name="Karnkowska A."/>
            <person name="Elias M."/>
            <person name="Hampl V."/>
        </authorList>
    </citation>
    <scope>NUCLEOTIDE SEQUENCE</scope>
    <source>
        <strain evidence="8">RCP-MX</strain>
    </source>
</reference>
<feature type="repeat" description="WD" evidence="6">
    <location>
        <begin position="53"/>
        <end position="94"/>
    </location>
</feature>
<evidence type="ECO:0000256" key="7">
    <source>
        <dbReference type="SAM" id="MobiDB-lite"/>
    </source>
</evidence>
<dbReference type="InterPro" id="IPR019775">
    <property type="entry name" value="WD40_repeat_CS"/>
</dbReference>
<dbReference type="InterPro" id="IPR020472">
    <property type="entry name" value="WD40_PAC1"/>
</dbReference>
<dbReference type="PROSITE" id="PS50082">
    <property type="entry name" value="WD_REPEATS_2"/>
    <property type="match status" value="5"/>
</dbReference>
<proteinExistence type="inferred from homology"/>
<comment type="subcellular location">
    <subcellularLocation>
        <location evidence="1">Cytoplasm</location>
    </subcellularLocation>
</comment>
<dbReference type="PRINTS" id="PR00320">
    <property type="entry name" value="GPROTEINBRPT"/>
</dbReference>
<evidence type="ECO:0000256" key="6">
    <source>
        <dbReference type="PROSITE-ProRule" id="PRU00221"/>
    </source>
</evidence>
<dbReference type="PANTHER" id="PTHR22842">
    <property type="entry name" value="WD40 REPEAT PROTEIN"/>
    <property type="match status" value="1"/>
</dbReference>
<dbReference type="InterPro" id="IPR001680">
    <property type="entry name" value="WD40_rpt"/>
</dbReference>
<organism evidence="8 9">
    <name type="scientific">Paratrimastix pyriformis</name>
    <dbReference type="NCBI Taxonomy" id="342808"/>
    <lineage>
        <taxon>Eukaryota</taxon>
        <taxon>Metamonada</taxon>
        <taxon>Preaxostyla</taxon>
        <taxon>Paratrimastigidae</taxon>
        <taxon>Paratrimastix</taxon>
    </lineage>
</organism>
<dbReference type="PANTHER" id="PTHR22842:SF3">
    <property type="entry name" value="WD REPEAT DOMAIN-CONTAINING PROTEIN 83"/>
    <property type="match status" value="1"/>
</dbReference>
<dbReference type="Gene3D" id="2.130.10.10">
    <property type="entry name" value="YVTN repeat-like/Quinoprotein amine dehydrogenase"/>
    <property type="match status" value="2"/>
</dbReference>
<evidence type="ECO:0000313" key="9">
    <source>
        <dbReference type="Proteomes" id="UP001141327"/>
    </source>
</evidence>
<feature type="repeat" description="WD" evidence="6">
    <location>
        <begin position="95"/>
        <end position="136"/>
    </location>
</feature>
<evidence type="ECO:0000256" key="2">
    <source>
        <dbReference type="ARBA" id="ARBA00022490"/>
    </source>
</evidence>
<dbReference type="Pfam" id="PF00400">
    <property type="entry name" value="WD40"/>
    <property type="match status" value="6"/>
</dbReference>
<dbReference type="Proteomes" id="UP001141327">
    <property type="component" value="Unassembled WGS sequence"/>
</dbReference>
<evidence type="ECO:0000313" key="8">
    <source>
        <dbReference type="EMBL" id="KAJ4462046.1"/>
    </source>
</evidence>
<gene>
    <name evidence="8" type="ORF">PAPYR_1211</name>
</gene>
<comment type="similarity">
    <text evidence="5">Belongs to the WD repeat MORG1 family.</text>
</comment>
<dbReference type="PROSITE" id="PS50294">
    <property type="entry name" value="WD_REPEATS_REGION"/>
    <property type="match status" value="4"/>
</dbReference>
<dbReference type="InterPro" id="IPR015943">
    <property type="entry name" value="WD40/YVTN_repeat-like_dom_sf"/>
</dbReference>
<dbReference type="InterPro" id="IPR036322">
    <property type="entry name" value="WD40_repeat_dom_sf"/>
</dbReference>
<dbReference type="SMART" id="SM00320">
    <property type="entry name" value="WD40"/>
    <property type="match status" value="7"/>
</dbReference>
<feature type="repeat" description="WD" evidence="6">
    <location>
        <begin position="11"/>
        <end position="52"/>
    </location>
</feature>
<dbReference type="InterPro" id="IPR051980">
    <property type="entry name" value="WD_repeat_MORG1"/>
</dbReference>